<feature type="region of interest" description="Disordered" evidence="1">
    <location>
        <begin position="1"/>
        <end position="42"/>
    </location>
</feature>
<name>A0A1Q9CAZ1_SYMMI</name>
<gene>
    <name evidence="2" type="ORF">AK812_SmicGene39522</name>
</gene>
<dbReference type="InterPro" id="IPR011010">
    <property type="entry name" value="DNA_brk_join_enz"/>
</dbReference>
<dbReference type="OrthoDB" id="484410at2759"/>
<accession>A0A1Q9CAZ1</accession>
<reference evidence="2 3" key="1">
    <citation type="submission" date="2016-02" db="EMBL/GenBank/DDBJ databases">
        <title>Genome analysis of coral dinoflagellate symbionts highlights evolutionary adaptations to a symbiotic lifestyle.</title>
        <authorList>
            <person name="Aranda M."/>
            <person name="Li Y."/>
            <person name="Liew Y.J."/>
            <person name="Baumgarten S."/>
            <person name="Simakov O."/>
            <person name="Wilson M."/>
            <person name="Piel J."/>
            <person name="Ashoor H."/>
            <person name="Bougouffa S."/>
            <person name="Bajic V.B."/>
            <person name="Ryu T."/>
            <person name="Ravasi T."/>
            <person name="Bayer T."/>
            <person name="Micklem G."/>
            <person name="Kim H."/>
            <person name="Bhak J."/>
            <person name="Lajeunesse T.C."/>
            <person name="Voolstra C.R."/>
        </authorList>
    </citation>
    <scope>NUCLEOTIDE SEQUENCE [LARGE SCALE GENOMIC DNA]</scope>
    <source>
        <strain evidence="2 3">CCMP2467</strain>
    </source>
</reference>
<evidence type="ECO:0008006" key="4">
    <source>
        <dbReference type="Google" id="ProtNLM"/>
    </source>
</evidence>
<comment type="caution">
    <text evidence="2">The sequence shown here is derived from an EMBL/GenBank/DDBJ whole genome shotgun (WGS) entry which is preliminary data.</text>
</comment>
<feature type="compositionally biased region" description="Basic residues" evidence="1">
    <location>
        <begin position="19"/>
        <end position="39"/>
    </location>
</feature>
<evidence type="ECO:0000256" key="1">
    <source>
        <dbReference type="SAM" id="MobiDB-lite"/>
    </source>
</evidence>
<dbReference type="AlphaFoldDB" id="A0A1Q9CAZ1"/>
<dbReference type="EMBL" id="LSRX01001415">
    <property type="protein sequence ID" value="OLP80104.1"/>
    <property type="molecule type" value="Genomic_DNA"/>
</dbReference>
<feature type="compositionally biased region" description="Basic and acidic residues" evidence="1">
    <location>
        <begin position="1"/>
        <end position="18"/>
    </location>
</feature>
<dbReference type="SUPFAM" id="SSF56349">
    <property type="entry name" value="DNA breaking-rejoining enzymes"/>
    <property type="match status" value="1"/>
</dbReference>
<sequence>MAIKAAESKAAKKGEMKAVPKKPALRKPAAKKSRPKNPRGGRETLTVDQLVAFYKALLSNGPAWTAVLFLMQLMMGDRADCARQCSTSWLCLVSPKPYINIPENVNGKTTARKVPIHSDYAKWLFSLMGSPLQGAKGCWPFSGQRLISEANTLRPDILLFPGRVRGGHDCRQWSKAITEKAYFDNIISVSKILKQERDNDHANGACHIFDDVDMTRIGLDLCWQCFAMCAGQDQKLDDAMPRAKQHSFASALKSVAM</sequence>
<organism evidence="2 3">
    <name type="scientific">Symbiodinium microadriaticum</name>
    <name type="common">Dinoflagellate</name>
    <name type="synonym">Zooxanthella microadriatica</name>
    <dbReference type="NCBI Taxonomy" id="2951"/>
    <lineage>
        <taxon>Eukaryota</taxon>
        <taxon>Sar</taxon>
        <taxon>Alveolata</taxon>
        <taxon>Dinophyceae</taxon>
        <taxon>Suessiales</taxon>
        <taxon>Symbiodiniaceae</taxon>
        <taxon>Symbiodinium</taxon>
    </lineage>
</organism>
<proteinExistence type="predicted"/>
<evidence type="ECO:0000313" key="3">
    <source>
        <dbReference type="Proteomes" id="UP000186817"/>
    </source>
</evidence>
<dbReference type="Proteomes" id="UP000186817">
    <property type="component" value="Unassembled WGS sequence"/>
</dbReference>
<keyword evidence="3" id="KW-1185">Reference proteome</keyword>
<evidence type="ECO:0000313" key="2">
    <source>
        <dbReference type="EMBL" id="OLP80104.1"/>
    </source>
</evidence>
<protein>
    <recommendedName>
        <fullName evidence="4">Tyr recombinase domain-containing protein</fullName>
    </recommendedName>
</protein>
<dbReference type="GO" id="GO:0003677">
    <property type="term" value="F:DNA binding"/>
    <property type="evidence" value="ECO:0007669"/>
    <property type="project" value="InterPro"/>
</dbReference>